<dbReference type="Pfam" id="PF04082">
    <property type="entry name" value="Fungal_trans"/>
    <property type="match status" value="1"/>
</dbReference>
<dbReference type="AlphaFoldDB" id="A0A9P9E5J8"/>
<dbReference type="GO" id="GO:0008270">
    <property type="term" value="F:zinc ion binding"/>
    <property type="evidence" value="ECO:0007669"/>
    <property type="project" value="InterPro"/>
</dbReference>
<protein>
    <submittedName>
        <fullName evidence="5">Fungal-specific transcription factor</fullName>
    </submittedName>
</protein>
<gene>
    <name evidence="5" type="ORF">EDB81DRAFT_859725</name>
</gene>
<dbReference type="SMART" id="SM00066">
    <property type="entry name" value="GAL4"/>
    <property type="match status" value="1"/>
</dbReference>
<dbReference type="InterPro" id="IPR036864">
    <property type="entry name" value="Zn2-C6_fun-type_DNA-bd_sf"/>
</dbReference>
<evidence type="ECO:0000256" key="1">
    <source>
        <dbReference type="ARBA" id="ARBA00004123"/>
    </source>
</evidence>
<dbReference type="PANTHER" id="PTHR31001:SF91">
    <property type="entry name" value="ZN(II)2CYS6 TRANSCRIPTION FACTOR (EUROFUNG)"/>
    <property type="match status" value="1"/>
</dbReference>
<evidence type="ECO:0000313" key="6">
    <source>
        <dbReference type="Proteomes" id="UP000738349"/>
    </source>
</evidence>
<comment type="subcellular location">
    <subcellularLocation>
        <location evidence="1">Nucleus</location>
    </subcellularLocation>
</comment>
<dbReference type="GO" id="GO:0003677">
    <property type="term" value="F:DNA binding"/>
    <property type="evidence" value="ECO:0007669"/>
    <property type="project" value="InterPro"/>
</dbReference>
<dbReference type="Pfam" id="PF00172">
    <property type="entry name" value="Zn_clus"/>
    <property type="match status" value="1"/>
</dbReference>
<dbReference type="InterPro" id="IPR007219">
    <property type="entry name" value="XnlR_reg_dom"/>
</dbReference>
<keyword evidence="3" id="KW-0539">Nucleus</keyword>
<sequence length="608" mass="68930">MPRRAAPGRSCLECRRRKIKCDRSFPCGYCVKIRHRCQYPTLDVIKIPQSHSSTTHSTANVHVEDTVEPLNDLDRGPASVGQLVRLSSSGQSQAHGSGPVKPVQYVLQPSRSNHLPPHPLLTPSTFPFDIKFSASLVDLHPSSAEVTFLWQNYLDVVDPVLKLFHIPTVQRRIMDFVRCPSDIDTPTECLLFAIYYATITAMPIETCRTNFHEDKVHLLKRYRSGVEQSLCRANFLRSRDITVLQAFVLYMAFARHDPQGANVCPLIGIAVGNAMIIGLDNEKNAHALSPFDLEFRRRLWWQIFVLDAHIAMDHGVEPIIFDPIPDVEKPLNVNDINLNPSMVKLPESQQGKTEMLFTLIHLHTGELARRILCTANTQKPSLTRTEALEMIELVQNNMEKEYVTHCDVCIPLDFVTLVLTRLTFLKLRATKCSPLADATKGIARRPHYGNMCRDILRQSHSLRQFGNGNPQWLWLLGQCVEWNSLAYCLLETCLSMTWDVARAMVWQLIEKTYNDCKMDPDVVQDRRWSRIDYLYTQAQVAKERMQSEHGETLLVPDPSTDQAIPAATISISSSEETEDLNLARAGMDCSWSASILKHYLDITSPEGT</sequence>
<dbReference type="CDD" id="cd12148">
    <property type="entry name" value="fungal_TF_MHR"/>
    <property type="match status" value="1"/>
</dbReference>
<evidence type="ECO:0000256" key="3">
    <source>
        <dbReference type="ARBA" id="ARBA00023242"/>
    </source>
</evidence>
<dbReference type="Proteomes" id="UP000738349">
    <property type="component" value="Unassembled WGS sequence"/>
</dbReference>
<comment type="caution">
    <text evidence="5">The sequence shown here is derived from an EMBL/GenBank/DDBJ whole genome shotgun (WGS) entry which is preliminary data.</text>
</comment>
<dbReference type="InterPro" id="IPR001138">
    <property type="entry name" value="Zn2Cys6_DnaBD"/>
</dbReference>
<keyword evidence="6" id="KW-1185">Reference proteome</keyword>
<name>A0A9P9E5J8_9HYPO</name>
<evidence type="ECO:0000259" key="4">
    <source>
        <dbReference type="PROSITE" id="PS50048"/>
    </source>
</evidence>
<dbReference type="EMBL" id="JAGMUV010000017">
    <property type="protein sequence ID" value="KAH7131106.1"/>
    <property type="molecule type" value="Genomic_DNA"/>
</dbReference>
<dbReference type="PROSITE" id="PS00463">
    <property type="entry name" value="ZN2_CY6_FUNGAL_1"/>
    <property type="match status" value="1"/>
</dbReference>
<dbReference type="OrthoDB" id="435881at2759"/>
<dbReference type="InterPro" id="IPR050613">
    <property type="entry name" value="Sec_Metabolite_Reg"/>
</dbReference>
<reference evidence="5" key="1">
    <citation type="journal article" date="2021" name="Nat. Commun.">
        <title>Genetic determinants of endophytism in the Arabidopsis root mycobiome.</title>
        <authorList>
            <person name="Mesny F."/>
            <person name="Miyauchi S."/>
            <person name="Thiergart T."/>
            <person name="Pickel B."/>
            <person name="Atanasova L."/>
            <person name="Karlsson M."/>
            <person name="Huettel B."/>
            <person name="Barry K.W."/>
            <person name="Haridas S."/>
            <person name="Chen C."/>
            <person name="Bauer D."/>
            <person name="Andreopoulos W."/>
            <person name="Pangilinan J."/>
            <person name="LaButti K."/>
            <person name="Riley R."/>
            <person name="Lipzen A."/>
            <person name="Clum A."/>
            <person name="Drula E."/>
            <person name="Henrissat B."/>
            <person name="Kohler A."/>
            <person name="Grigoriev I.V."/>
            <person name="Martin F.M."/>
            <person name="Hacquard S."/>
        </authorList>
    </citation>
    <scope>NUCLEOTIDE SEQUENCE</scope>
    <source>
        <strain evidence="5">MPI-CAGE-AT-0147</strain>
    </source>
</reference>
<dbReference type="PANTHER" id="PTHR31001">
    <property type="entry name" value="UNCHARACTERIZED TRANSCRIPTIONAL REGULATORY PROTEIN"/>
    <property type="match status" value="1"/>
</dbReference>
<dbReference type="GO" id="GO:0000981">
    <property type="term" value="F:DNA-binding transcription factor activity, RNA polymerase II-specific"/>
    <property type="evidence" value="ECO:0007669"/>
    <property type="project" value="InterPro"/>
</dbReference>
<organism evidence="5 6">
    <name type="scientific">Dactylonectria macrodidyma</name>
    <dbReference type="NCBI Taxonomy" id="307937"/>
    <lineage>
        <taxon>Eukaryota</taxon>
        <taxon>Fungi</taxon>
        <taxon>Dikarya</taxon>
        <taxon>Ascomycota</taxon>
        <taxon>Pezizomycotina</taxon>
        <taxon>Sordariomycetes</taxon>
        <taxon>Hypocreomycetidae</taxon>
        <taxon>Hypocreales</taxon>
        <taxon>Nectriaceae</taxon>
        <taxon>Dactylonectria</taxon>
    </lineage>
</organism>
<dbReference type="GO" id="GO:0006351">
    <property type="term" value="P:DNA-templated transcription"/>
    <property type="evidence" value="ECO:0007669"/>
    <property type="project" value="InterPro"/>
</dbReference>
<proteinExistence type="predicted"/>
<evidence type="ECO:0000313" key="5">
    <source>
        <dbReference type="EMBL" id="KAH7131106.1"/>
    </source>
</evidence>
<feature type="domain" description="Zn(2)-C6 fungal-type" evidence="4">
    <location>
        <begin position="10"/>
        <end position="39"/>
    </location>
</feature>
<dbReference type="Gene3D" id="4.10.240.10">
    <property type="entry name" value="Zn(2)-C6 fungal-type DNA-binding domain"/>
    <property type="match status" value="1"/>
</dbReference>
<evidence type="ECO:0000256" key="2">
    <source>
        <dbReference type="ARBA" id="ARBA00022723"/>
    </source>
</evidence>
<dbReference type="SMART" id="SM00906">
    <property type="entry name" value="Fungal_trans"/>
    <property type="match status" value="1"/>
</dbReference>
<dbReference type="GO" id="GO:0005634">
    <property type="term" value="C:nucleus"/>
    <property type="evidence" value="ECO:0007669"/>
    <property type="project" value="UniProtKB-SubCell"/>
</dbReference>
<dbReference type="SUPFAM" id="SSF57701">
    <property type="entry name" value="Zn2/Cys6 DNA-binding domain"/>
    <property type="match status" value="1"/>
</dbReference>
<dbReference type="CDD" id="cd00067">
    <property type="entry name" value="GAL4"/>
    <property type="match status" value="1"/>
</dbReference>
<dbReference type="PROSITE" id="PS50048">
    <property type="entry name" value="ZN2_CY6_FUNGAL_2"/>
    <property type="match status" value="1"/>
</dbReference>
<keyword evidence="2" id="KW-0479">Metal-binding</keyword>
<accession>A0A9P9E5J8</accession>